<dbReference type="EMBL" id="QOQF01000010">
    <property type="protein sequence ID" value="RCL77287.1"/>
    <property type="molecule type" value="Genomic_DNA"/>
</dbReference>
<dbReference type="InterPro" id="IPR000843">
    <property type="entry name" value="HTH_LacI"/>
</dbReference>
<sequence length="338" mass="37314">MSEKHKNRATSYDVAKLAGVSQSTVSRCFQNGAPISGKLKEKVETAARELNYQPNAIARGLIMQRTGLIGIMVSPSINFYYPEALFEVTERLSALNLRSLLFTARQREDLPVLLDQLWQYQVDGVISISFLEEDQYEWLNDRNIPVVMFNRFLTNRSSNSVWCDTEPAINELVAHLAEQGHEHVAVLAGPETSMVNLIRMANIEKALKAHNLKMVSKANGDFLHASGGPALREIMASGTKPSVVISTNDMMALGAIDEARYGLNMSVPQDIAFTGIDGINAAGFSSYDLTTIRQPIDRMAEAAVTMLAERIEDPSLTDEKRTFSGTFITGESSMFSAR</sequence>
<keyword evidence="3" id="KW-0804">Transcription</keyword>
<dbReference type="Pfam" id="PF13377">
    <property type="entry name" value="Peripla_BP_3"/>
    <property type="match status" value="1"/>
</dbReference>
<dbReference type="GO" id="GO:0000976">
    <property type="term" value="F:transcription cis-regulatory region binding"/>
    <property type="evidence" value="ECO:0007669"/>
    <property type="project" value="TreeGrafter"/>
</dbReference>
<dbReference type="InterPro" id="IPR010982">
    <property type="entry name" value="Lambda_DNA-bd_dom_sf"/>
</dbReference>
<gene>
    <name evidence="5" type="ORF">DBW69_03755</name>
</gene>
<comment type="caution">
    <text evidence="5">The sequence shown here is derived from an EMBL/GenBank/DDBJ whole genome shotgun (WGS) entry which is preliminary data.</text>
</comment>
<dbReference type="GO" id="GO:0003700">
    <property type="term" value="F:DNA-binding transcription factor activity"/>
    <property type="evidence" value="ECO:0007669"/>
    <property type="project" value="TreeGrafter"/>
</dbReference>
<organism evidence="5 6">
    <name type="scientific">PS1 clade bacterium</name>
    <dbReference type="NCBI Taxonomy" id="2175152"/>
    <lineage>
        <taxon>Bacteria</taxon>
        <taxon>Pseudomonadati</taxon>
        <taxon>Pseudomonadota</taxon>
        <taxon>Alphaproteobacteria</taxon>
        <taxon>PS1 clade</taxon>
    </lineage>
</organism>
<evidence type="ECO:0000256" key="3">
    <source>
        <dbReference type="ARBA" id="ARBA00023163"/>
    </source>
</evidence>
<evidence type="ECO:0000259" key="4">
    <source>
        <dbReference type="PROSITE" id="PS50932"/>
    </source>
</evidence>
<evidence type="ECO:0000313" key="6">
    <source>
        <dbReference type="Proteomes" id="UP000252132"/>
    </source>
</evidence>
<dbReference type="InterPro" id="IPR028082">
    <property type="entry name" value="Peripla_BP_I"/>
</dbReference>
<protein>
    <submittedName>
        <fullName evidence="5">LacI family transcriptional regulator</fullName>
    </submittedName>
</protein>
<dbReference type="Gene3D" id="3.40.50.2300">
    <property type="match status" value="2"/>
</dbReference>
<keyword evidence="1" id="KW-0805">Transcription regulation</keyword>
<dbReference type="InterPro" id="IPR046335">
    <property type="entry name" value="LacI/GalR-like_sensor"/>
</dbReference>
<dbReference type="CDD" id="cd01392">
    <property type="entry name" value="HTH_LacI"/>
    <property type="match status" value="1"/>
</dbReference>
<name>A0A368DZM3_9PROT</name>
<evidence type="ECO:0000313" key="5">
    <source>
        <dbReference type="EMBL" id="RCL77287.1"/>
    </source>
</evidence>
<dbReference type="CDD" id="cd06278">
    <property type="entry name" value="PBP1_LacI-like"/>
    <property type="match status" value="1"/>
</dbReference>
<dbReference type="PANTHER" id="PTHR30146">
    <property type="entry name" value="LACI-RELATED TRANSCRIPTIONAL REPRESSOR"/>
    <property type="match status" value="1"/>
</dbReference>
<dbReference type="SUPFAM" id="SSF47413">
    <property type="entry name" value="lambda repressor-like DNA-binding domains"/>
    <property type="match status" value="1"/>
</dbReference>
<dbReference type="AlphaFoldDB" id="A0A368DZM3"/>
<dbReference type="Proteomes" id="UP000252132">
    <property type="component" value="Unassembled WGS sequence"/>
</dbReference>
<evidence type="ECO:0000256" key="2">
    <source>
        <dbReference type="ARBA" id="ARBA00023125"/>
    </source>
</evidence>
<dbReference type="SMART" id="SM00354">
    <property type="entry name" value="HTH_LACI"/>
    <property type="match status" value="1"/>
</dbReference>
<feature type="domain" description="HTH lacI-type" evidence="4">
    <location>
        <begin position="9"/>
        <end position="63"/>
    </location>
</feature>
<evidence type="ECO:0000256" key="1">
    <source>
        <dbReference type="ARBA" id="ARBA00023015"/>
    </source>
</evidence>
<dbReference type="Gene3D" id="1.10.260.40">
    <property type="entry name" value="lambda repressor-like DNA-binding domains"/>
    <property type="match status" value="1"/>
</dbReference>
<dbReference type="SUPFAM" id="SSF53822">
    <property type="entry name" value="Periplasmic binding protein-like I"/>
    <property type="match status" value="1"/>
</dbReference>
<dbReference type="Pfam" id="PF00356">
    <property type="entry name" value="LacI"/>
    <property type="match status" value="1"/>
</dbReference>
<dbReference type="PROSITE" id="PS50932">
    <property type="entry name" value="HTH_LACI_2"/>
    <property type="match status" value="1"/>
</dbReference>
<accession>A0A368DZM3</accession>
<reference evidence="5 6" key="1">
    <citation type="journal article" date="2018" name="Microbiome">
        <title>Fine metagenomic profile of the Mediterranean stratified and mixed water columns revealed by assembly and recruitment.</title>
        <authorList>
            <person name="Haro-Moreno J.M."/>
            <person name="Lopez-Perez M."/>
            <person name="De La Torre J.R."/>
            <person name="Picazo A."/>
            <person name="Camacho A."/>
            <person name="Rodriguez-Valera F."/>
        </authorList>
    </citation>
    <scope>NUCLEOTIDE SEQUENCE [LARGE SCALE GENOMIC DNA]</scope>
    <source>
        <strain evidence="5">MED-G55</strain>
    </source>
</reference>
<proteinExistence type="predicted"/>
<dbReference type="PANTHER" id="PTHR30146:SF109">
    <property type="entry name" value="HTH-TYPE TRANSCRIPTIONAL REGULATOR GALS"/>
    <property type="match status" value="1"/>
</dbReference>
<keyword evidence="2" id="KW-0238">DNA-binding</keyword>